<evidence type="ECO:0000256" key="15">
    <source>
        <dbReference type="ARBA" id="ARBA00043078"/>
    </source>
</evidence>
<dbReference type="KEGG" id="xcl:G4Z02_03310"/>
<evidence type="ECO:0000313" key="17">
    <source>
        <dbReference type="Proteomes" id="UP000514720"/>
    </source>
</evidence>
<evidence type="ECO:0000256" key="4">
    <source>
        <dbReference type="ARBA" id="ARBA00022512"/>
    </source>
</evidence>
<dbReference type="GO" id="GO:0004553">
    <property type="term" value="F:hydrolase activity, hydrolyzing O-glycosyl compounds"/>
    <property type="evidence" value="ECO:0007669"/>
    <property type="project" value="InterPro"/>
</dbReference>
<dbReference type="PANTHER" id="PTHR16631">
    <property type="entry name" value="GLUCAN 1,3-BETA-GLUCOSIDASE"/>
    <property type="match status" value="1"/>
</dbReference>
<protein>
    <recommendedName>
        <fullName evidence="15">Endo-1,3-beta-glucanase btgC</fullName>
    </recommendedName>
    <alternativeName>
        <fullName evidence="14">Laminarinase btgC</fullName>
    </alternativeName>
</protein>
<keyword evidence="4" id="KW-0134">Cell wall</keyword>
<dbReference type="Proteomes" id="UP000514720">
    <property type="component" value="Chromosome"/>
</dbReference>
<keyword evidence="8" id="KW-0472">Membrane</keyword>
<dbReference type="PANTHER" id="PTHR16631:SF17">
    <property type="entry name" value="GLUCAN ENDO-1,3-BETA-GLUCOSIDASE BTGC"/>
    <property type="match status" value="1"/>
</dbReference>
<keyword evidence="3" id="KW-1003">Cell membrane</keyword>
<dbReference type="RefSeq" id="WP_258878441.1">
    <property type="nucleotide sequence ID" value="NZ_CP048914.1"/>
</dbReference>
<evidence type="ECO:0000256" key="2">
    <source>
        <dbReference type="ARBA" id="ARBA00004236"/>
    </source>
</evidence>
<dbReference type="GO" id="GO:0005886">
    <property type="term" value="C:plasma membrane"/>
    <property type="evidence" value="ECO:0007669"/>
    <property type="project" value="UniProtKB-SubCell"/>
</dbReference>
<keyword evidence="17" id="KW-1185">Reference proteome</keyword>
<evidence type="ECO:0000256" key="6">
    <source>
        <dbReference type="ARBA" id="ARBA00022729"/>
    </source>
</evidence>
<name>A0A7L7KPV4_9MOLU</name>
<dbReference type="InterPro" id="IPR017853">
    <property type="entry name" value="GH"/>
</dbReference>
<dbReference type="GO" id="GO:0000272">
    <property type="term" value="P:polysaccharide catabolic process"/>
    <property type="evidence" value="ECO:0007669"/>
    <property type="project" value="UniProtKB-KW"/>
</dbReference>
<evidence type="ECO:0000256" key="5">
    <source>
        <dbReference type="ARBA" id="ARBA00022525"/>
    </source>
</evidence>
<evidence type="ECO:0000256" key="11">
    <source>
        <dbReference type="ARBA" id="ARBA00023316"/>
    </source>
</evidence>
<evidence type="ECO:0000256" key="8">
    <source>
        <dbReference type="ARBA" id="ARBA00023136"/>
    </source>
</evidence>
<proteinExistence type="predicted"/>
<gene>
    <name evidence="16" type="ORF">G4Z02_03310</name>
</gene>
<evidence type="ECO:0000256" key="9">
    <source>
        <dbReference type="ARBA" id="ARBA00023180"/>
    </source>
</evidence>
<keyword evidence="7 16" id="KW-0378">Hydrolase</keyword>
<keyword evidence="12" id="KW-0624">Polysaccharide degradation</keyword>
<organism evidence="16 17">
    <name type="scientific">Candidatus Xianfuyuplasma coldseepsis</name>
    <dbReference type="NCBI Taxonomy" id="2782163"/>
    <lineage>
        <taxon>Bacteria</taxon>
        <taxon>Bacillati</taxon>
        <taxon>Mycoplasmatota</taxon>
        <taxon>Mollicutes</taxon>
        <taxon>Candidatus Izemoplasmatales</taxon>
        <taxon>Candidatus Izemoplasmataceae</taxon>
        <taxon>Candidatus Xianfuyuplasma</taxon>
    </lineage>
</organism>
<dbReference type="EMBL" id="CP048914">
    <property type="protein sequence ID" value="QMS84820.1"/>
    <property type="molecule type" value="Genomic_DNA"/>
</dbReference>
<evidence type="ECO:0000256" key="12">
    <source>
        <dbReference type="ARBA" id="ARBA00023326"/>
    </source>
</evidence>
<keyword evidence="9" id="KW-0325">Glycoprotein</keyword>
<evidence type="ECO:0000256" key="10">
    <source>
        <dbReference type="ARBA" id="ARBA00023277"/>
    </source>
</evidence>
<comment type="function">
    <text evidence="13">Glucanases play a role in cell expansion during growth, in cell-cell fusion during mating, and in spore release during sporulation. This enzyme may be involved in beta-glucan degradation. Active on laminarin and lichenan.</text>
</comment>
<evidence type="ECO:0000256" key="3">
    <source>
        <dbReference type="ARBA" id="ARBA00022475"/>
    </source>
</evidence>
<evidence type="ECO:0000256" key="7">
    <source>
        <dbReference type="ARBA" id="ARBA00022801"/>
    </source>
</evidence>
<dbReference type="GO" id="GO:0071555">
    <property type="term" value="P:cell wall organization"/>
    <property type="evidence" value="ECO:0007669"/>
    <property type="project" value="UniProtKB-KW"/>
</dbReference>
<dbReference type="AlphaFoldDB" id="A0A7L7KPV4"/>
<dbReference type="Gene3D" id="3.20.20.80">
    <property type="entry name" value="Glycosidases"/>
    <property type="match status" value="1"/>
</dbReference>
<keyword evidence="11" id="KW-0961">Cell wall biogenesis/degradation</keyword>
<keyword evidence="5" id="KW-0964">Secreted</keyword>
<keyword evidence="10" id="KW-0119">Carbohydrate metabolism</keyword>
<dbReference type="Pfam" id="PF00332">
    <property type="entry name" value="Glyco_hydro_17"/>
    <property type="match status" value="1"/>
</dbReference>
<dbReference type="InterPro" id="IPR050732">
    <property type="entry name" value="Beta-glucan_modifiers"/>
</dbReference>
<evidence type="ECO:0000256" key="14">
    <source>
        <dbReference type="ARBA" id="ARBA00042373"/>
    </source>
</evidence>
<keyword evidence="6" id="KW-0732">Signal</keyword>
<sequence length="300" mass="35295">MNKIPYGRAICYSGFRHGQSPILEVFPTYDEVKEDLLLLEKDFDYIRMYHPNQHAKTVLDVIRKENIQLQVMLGMDLLGELNNPNCAWGGDYTIEECAENIRKNQEALFQLINLANEYEDIVWSVSAGNESVPDWNENLVDPQRVLYFVRQLKAYVNQPVTYCDNFYYWGNKLTEVAEEVDFISIHTYPVWTGKRIAEAFDTSIEEYNSVKNLYPDKDVMITEAGWPTTSNGSGINRYVANEQHQLMYVNQMRKWSIKNKVKVYFFEAFDEPWKGSSDEHEPEKHWGFYTVHRQPKQIKR</sequence>
<dbReference type="InterPro" id="IPR000490">
    <property type="entry name" value="Glyco_hydro_17"/>
</dbReference>
<evidence type="ECO:0000256" key="1">
    <source>
        <dbReference type="ARBA" id="ARBA00004191"/>
    </source>
</evidence>
<accession>A0A7L7KPV4</accession>
<comment type="subcellular location">
    <subcellularLocation>
        <location evidence="2">Cell membrane</location>
    </subcellularLocation>
    <subcellularLocation>
        <location evidence="1">Secreted</location>
        <location evidence="1">Cell wall</location>
    </subcellularLocation>
</comment>
<evidence type="ECO:0000313" key="16">
    <source>
        <dbReference type="EMBL" id="QMS84820.1"/>
    </source>
</evidence>
<dbReference type="SUPFAM" id="SSF51445">
    <property type="entry name" value="(Trans)glycosidases"/>
    <property type="match status" value="1"/>
</dbReference>
<evidence type="ECO:0000256" key="13">
    <source>
        <dbReference type="ARBA" id="ARBA00037649"/>
    </source>
</evidence>
<reference evidence="16 17" key="1">
    <citation type="submission" date="2020-02" db="EMBL/GenBank/DDBJ databases">
        <authorList>
            <person name="Zheng R.K."/>
            <person name="Sun C.M."/>
        </authorList>
    </citation>
    <scope>NUCLEOTIDE SEQUENCE [LARGE SCALE GENOMIC DNA]</scope>
    <source>
        <strain evidence="17">zrk13</strain>
    </source>
</reference>